<sequence>MDRARRDARQRLADADEHRREHRAALEALELMAEGRSRRARPMGSASNNFAVEHLGAWRDLSPPPGWLLAHLPGWDTATVGHFLDRVDDVPVVRGTRIRPSASRRAPESGPLHRRIPDDRQRRRSGLRTAQAIC</sequence>
<reference evidence="2" key="2">
    <citation type="journal article" date="2020" name="Microorganisms">
        <title>Osmotic Adaptation and Compatible Solute Biosynthesis of Phototrophic Bacteria as Revealed from Genome Analyses.</title>
        <authorList>
            <person name="Imhoff J.F."/>
            <person name="Rahn T."/>
            <person name="Kunzel S."/>
            <person name="Keller A."/>
            <person name="Neulinger S.C."/>
        </authorList>
    </citation>
    <scope>NUCLEOTIDE SEQUENCE</scope>
    <source>
        <strain evidence="2">DSM 11080</strain>
    </source>
</reference>
<dbReference type="EMBL" id="NRSJ01000027">
    <property type="protein sequence ID" value="MBK1705752.1"/>
    <property type="molecule type" value="Genomic_DNA"/>
</dbReference>
<accession>A0AAJ0U5U1</accession>
<feature type="region of interest" description="Disordered" evidence="1">
    <location>
        <begin position="98"/>
        <end position="134"/>
    </location>
</feature>
<protein>
    <submittedName>
        <fullName evidence="2">Uncharacterized protein</fullName>
    </submittedName>
</protein>
<comment type="caution">
    <text evidence="2">The sequence shown here is derived from an EMBL/GenBank/DDBJ whole genome shotgun (WGS) entry which is preliminary data.</text>
</comment>
<evidence type="ECO:0000313" key="3">
    <source>
        <dbReference type="Proteomes" id="UP001296776"/>
    </source>
</evidence>
<dbReference type="AlphaFoldDB" id="A0AAJ0U5U1"/>
<proteinExistence type="predicted"/>
<name>A0AAJ0U5U1_9GAMM</name>
<gene>
    <name evidence="2" type="ORF">CKO40_14605</name>
</gene>
<dbReference type="Proteomes" id="UP001296776">
    <property type="component" value="Unassembled WGS sequence"/>
</dbReference>
<reference evidence="2" key="1">
    <citation type="submission" date="2017-08" db="EMBL/GenBank/DDBJ databases">
        <authorList>
            <person name="Imhoff J.F."/>
            <person name="Rahn T."/>
            <person name="Kuenzel S."/>
            <person name="Neulinger S.C."/>
        </authorList>
    </citation>
    <scope>NUCLEOTIDE SEQUENCE</scope>
    <source>
        <strain evidence="2">DSM 11080</strain>
    </source>
</reference>
<feature type="region of interest" description="Disordered" evidence="1">
    <location>
        <begin position="1"/>
        <end position="20"/>
    </location>
</feature>
<keyword evidence="3" id="KW-1185">Reference proteome</keyword>
<evidence type="ECO:0000256" key="1">
    <source>
        <dbReference type="SAM" id="MobiDB-lite"/>
    </source>
</evidence>
<evidence type="ECO:0000313" key="2">
    <source>
        <dbReference type="EMBL" id="MBK1705752.1"/>
    </source>
</evidence>
<organism evidence="2 3">
    <name type="scientific">Halochromatium glycolicum</name>
    <dbReference type="NCBI Taxonomy" id="85075"/>
    <lineage>
        <taxon>Bacteria</taxon>
        <taxon>Pseudomonadati</taxon>
        <taxon>Pseudomonadota</taxon>
        <taxon>Gammaproteobacteria</taxon>
        <taxon>Chromatiales</taxon>
        <taxon>Chromatiaceae</taxon>
        <taxon>Halochromatium</taxon>
    </lineage>
</organism>